<name>A0AAV4F9L8_9GAST</name>
<dbReference type="AlphaFoldDB" id="A0AAV4F9L8"/>
<feature type="compositionally biased region" description="Polar residues" evidence="1">
    <location>
        <begin position="1"/>
        <end position="29"/>
    </location>
</feature>
<dbReference type="EMBL" id="BMAT01011258">
    <property type="protein sequence ID" value="GFR69035.1"/>
    <property type="molecule type" value="Genomic_DNA"/>
</dbReference>
<evidence type="ECO:0000313" key="2">
    <source>
        <dbReference type="EMBL" id="GFR69035.1"/>
    </source>
</evidence>
<gene>
    <name evidence="2" type="ORF">ElyMa_005619900</name>
</gene>
<feature type="compositionally biased region" description="Polar residues" evidence="1">
    <location>
        <begin position="44"/>
        <end position="54"/>
    </location>
</feature>
<comment type="caution">
    <text evidence="2">The sequence shown here is derived from an EMBL/GenBank/DDBJ whole genome shotgun (WGS) entry which is preliminary data.</text>
</comment>
<keyword evidence="3" id="KW-1185">Reference proteome</keyword>
<dbReference type="Proteomes" id="UP000762676">
    <property type="component" value="Unassembled WGS sequence"/>
</dbReference>
<accession>A0AAV4F9L8</accession>
<organism evidence="2 3">
    <name type="scientific">Elysia marginata</name>
    <dbReference type="NCBI Taxonomy" id="1093978"/>
    <lineage>
        <taxon>Eukaryota</taxon>
        <taxon>Metazoa</taxon>
        <taxon>Spiralia</taxon>
        <taxon>Lophotrochozoa</taxon>
        <taxon>Mollusca</taxon>
        <taxon>Gastropoda</taxon>
        <taxon>Heterobranchia</taxon>
        <taxon>Euthyneura</taxon>
        <taxon>Panpulmonata</taxon>
        <taxon>Sacoglossa</taxon>
        <taxon>Placobranchoidea</taxon>
        <taxon>Plakobranchidae</taxon>
        <taxon>Elysia</taxon>
    </lineage>
</organism>
<evidence type="ECO:0000256" key="1">
    <source>
        <dbReference type="SAM" id="MobiDB-lite"/>
    </source>
</evidence>
<protein>
    <submittedName>
        <fullName evidence="2">Uncharacterized protein</fullName>
    </submittedName>
</protein>
<feature type="region of interest" description="Disordered" evidence="1">
    <location>
        <begin position="1"/>
        <end position="55"/>
    </location>
</feature>
<evidence type="ECO:0000313" key="3">
    <source>
        <dbReference type="Proteomes" id="UP000762676"/>
    </source>
</evidence>
<proteinExistence type="predicted"/>
<sequence>MSSTSRNGTRSGDQPSTPRHLINTQQSLTFPREKPTQHERRNRPGTQLHTNTRSCGMGCLDSQRGFLNPDACQCLE</sequence>
<reference evidence="2 3" key="1">
    <citation type="journal article" date="2021" name="Elife">
        <title>Chloroplast acquisition without the gene transfer in kleptoplastic sea slugs, Plakobranchus ocellatus.</title>
        <authorList>
            <person name="Maeda T."/>
            <person name="Takahashi S."/>
            <person name="Yoshida T."/>
            <person name="Shimamura S."/>
            <person name="Takaki Y."/>
            <person name="Nagai Y."/>
            <person name="Toyoda A."/>
            <person name="Suzuki Y."/>
            <person name="Arimoto A."/>
            <person name="Ishii H."/>
            <person name="Satoh N."/>
            <person name="Nishiyama T."/>
            <person name="Hasebe M."/>
            <person name="Maruyama T."/>
            <person name="Minagawa J."/>
            <person name="Obokata J."/>
            <person name="Shigenobu S."/>
        </authorList>
    </citation>
    <scope>NUCLEOTIDE SEQUENCE [LARGE SCALE GENOMIC DNA]</scope>
</reference>